<feature type="binding site" evidence="12">
    <location>
        <position position="92"/>
    </location>
    <ligand>
        <name>UDP-N-acetyl-alpha-D-glucosamine</name>
        <dbReference type="ChEBI" id="CHEBI:57705"/>
    </ligand>
</feature>
<evidence type="ECO:0000256" key="10">
    <source>
        <dbReference type="ARBA" id="ARBA00038367"/>
    </source>
</evidence>
<dbReference type="GO" id="GO:0051301">
    <property type="term" value="P:cell division"/>
    <property type="evidence" value="ECO:0007669"/>
    <property type="project" value="UniProtKB-KW"/>
</dbReference>
<comment type="pathway">
    <text evidence="2 12">Cell wall biogenesis; peptidoglycan biosynthesis.</text>
</comment>
<reference evidence="14 15" key="1">
    <citation type="journal article" date="2015" name="Nature">
        <title>rRNA introns, odd ribosomes, and small enigmatic genomes across a large radiation of phyla.</title>
        <authorList>
            <person name="Brown C.T."/>
            <person name="Hug L.A."/>
            <person name="Thomas B.C."/>
            <person name="Sharon I."/>
            <person name="Castelle C.J."/>
            <person name="Singh A."/>
            <person name="Wilkins M.J."/>
            <person name="Williams K.H."/>
            <person name="Banfield J.F."/>
        </authorList>
    </citation>
    <scope>NUCLEOTIDE SEQUENCE [LARGE SCALE GENOMIC DNA]</scope>
</reference>
<keyword evidence="4 12" id="KW-0132">Cell division</keyword>
<dbReference type="HAMAP" id="MF_00111">
    <property type="entry name" value="MurA"/>
    <property type="match status" value="1"/>
</dbReference>
<evidence type="ECO:0000256" key="12">
    <source>
        <dbReference type="HAMAP-Rule" id="MF_00111"/>
    </source>
</evidence>
<dbReference type="CDD" id="cd01555">
    <property type="entry name" value="UdpNAET"/>
    <property type="match status" value="1"/>
</dbReference>
<accession>A0A0G4B4B0</accession>
<dbReference type="GO" id="GO:0008760">
    <property type="term" value="F:UDP-N-acetylglucosamine 1-carboxyvinyltransferase activity"/>
    <property type="evidence" value="ECO:0007669"/>
    <property type="project" value="UniProtKB-UniRule"/>
</dbReference>
<keyword evidence="12" id="KW-0670">Pyruvate</keyword>
<feature type="domain" description="Enolpyruvate transferase" evidence="13">
    <location>
        <begin position="7"/>
        <end position="407"/>
    </location>
</feature>
<dbReference type="SUPFAM" id="SSF55205">
    <property type="entry name" value="EPT/RTPC-like"/>
    <property type="match status" value="1"/>
</dbReference>
<protein>
    <recommendedName>
        <fullName evidence="12">UDP-N-acetylglucosamine 1-carboxyvinyltransferase</fullName>
        <ecNumber evidence="12">2.5.1.7</ecNumber>
    </recommendedName>
    <alternativeName>
        <fullName evidence="12">Enoylpyruvate transferase</fullName>
    </alternativeName>
    <alternativeName>
        <fullName evidence="12">UDP-N-acetylglucosamine enolpyruvyl transferase</fullName>
        <shortName evidence="12">EPT</shortName>
    </alternativeName>
</protein>
<dbReference type="PANTHER" id="PTHR43783">
    <property type="entry name" value="UDP-N-ACETYLGLUCOSAMINE 1-CARBOXYVINYLTRANSFERASE"/>
    <property type="match status" value="1"/>
</dbReference>
<evidence type="ECO:0000256" key="6">
    <source>
        <dbReference type="ARBA" id="ARBA00022960"/>
    </source>
</evidence>
<dbReference type="Proteomes" id="UP000035648">
    <property type="component" value="Chromosome"/>
</dbReference>
<dbReference type="InterPro" id="IPR050068">
    <property type="entry name" value="MurA_subfamily"/>
</dbReference>
<dbReference type="GO" id="GO:0005737">
    <property type="term" value="C:cytoplasm"/>
    <property type="evidence" value="ECO:0007669"/>
    <property type="project" value="UniProtKB-SubCell"/>
</dbReference>
<feature type="binding site" evidence="12">
    <location>
        <begin position="22"/>
        <end position="23"/>
    </location>
    <ligand>
        <name>phosphoenolpyruvate</name>
        <dbReference type="ChEBI" id="CHEBI:58702"/>
    </ligand>
</feature>
<dbReference type="EC" id="2.5.1.7" evidence="12"/>
<feature type="modified residue" description="2-(S-cysteinyl)pyruvic acid O-phosphothioketal" evidence="12">
    <location>
        <position position="116"/>
    </location>
</feature>
<evidence type="ECO:0000256" key="3">
    <source>
        <dbReference type="ARBA" id="ARBA00022490"/>
    </source>
</evidence>
<evidence type="ECO:0000256" key="5">
    <source>
        <dbReference type="ARBA" id="ARBA00022679"/>
    </source>
</evidence>
<comment type="subcellular location">
    <subcellularLocation>
        <location evidence="1 12">Cytoplasm</location>
    </subcellularLocation>
</comment>
<feature type="binding site" evidence="12">
    <location>
        <position position="327"/>
    </location>
    <ligand>
        <name>UDP-N-acetyl-alpha-D-glucosamine</name>
        <dbReference type="ChEBI" id="CHEBI:57705"/>
    </ligand>
</feature>
<dbReference type="InterPro" id="IPR001986">
    <property type="entry name" value="Enolpyruvate_Tfrase_dom"/>
</dbReference>
<evidence type="ECO:0000256" key="4">
    <source>
        <dbReference type="ARBA" id="ARBA00022618"/>
    </source>
</evidence>
<evidence type="ECO:0000256" key="2">
    <source>
        <dbReference type="ARBA" id="ARBA00004752"/>
    </source>
</evidence>
<sequence>MSKFIINQSKNLMGEIKVMGAKNAALKMIAASVLIPDKITLNNVPDIVDIQNLLNILTENGAVIKRIDHTLEIDTKNLSDQNPNPKLVKKMRGSIVLIGPYLSRFGKISIPQPGGCLIGARPIDTHLKAFEDVGANITCNNEFNHLELKENMGGDVKLAEASVTATENIIMSQVIGTQKTVISNAATEPQIVDLANFLIKAGAEIYGAGTRTIEIKGVEKLHSLEYNVMPDPFETSTFVCLAVVTDSELKITSCEPNHMYPFLDIIKEIGVNFEIGDDFIFVRKLRGKLKPTKIVADIHPGFSTDMQAPIGLVLTQADGESYIYEKLFENRLGYLNELKKMGAKVEIVNSHEAKIFGPTPLHGAKIDTLDLRAGATVVLAGLAADGETEISNIEIIDRGYEKIEERLKALGAQIERVE</sequence>
<dbReference type="GO" id="GO:0071555">
    <property type="term" value="P:cell wall organization"/>
    <property type="evidence" value="ECO:0007669"/>
    <property type="project" value="UniProtKB-KW"/>
</dbReference>
<dbReference type="GO" id="GO:0019277">
    <property type="term" value="P:UDP-N-acetylgalactosamine biosynthetic process"/>
    <property type="evidence" value="ECO:0007669"/>
    <property type="project" value="InterPro"/>
</dbReference>
<evidence type="ECO:0000256" key="11">
    <source>
        <dbReference type="ARBA" id="ARBA00047527"/>
    </source>
</evidence>
<evidence type="ECO:0000256" key="8">
    <source>
        <dbReference type="ARBA" id="ARBA00023306"/>
    </source>
</evidence>
<dbReference type="InterPro" id="IPR013792">
    <property type="entry name" value="RNA3'P_cycl/enolpyr_Trfase_a/b"/>
</dbReference>
<dbReference type="NCBIfam" id="TIGR01072">
    <property type="entry name" value="murA"/>
    <property type="match status" value="1"/>
</dbReference>
<dbReference type="InterPro" id="IPR005750">
    <property type="entry name" value="UDP_GlcNAc_COvinyl_MurA"/>
</dbReference>
<dbReference type="GO" id="GO:0008360">
    <property type="term" value="P:regulation of cell shape"/>
    <property type="evidence" value="ECO:0007669"/>
    <property type="project" value="UniProtKB-KW"/>
</dbReference>
<evidence type="ECO:0000313" key="14">
    <source>
        <dbReference type="EMBL" id="AKM82771.1"/>
    </source>
</evidence>
<dbReference type="Gene3D" id="3.65.10.10">
    <property type="entry name" value="Enolpyruvate transferase domain"/>
    <property type="match status" value="2"/>
</dbReference>
<keyword evidence="5 12" id="KW-0808">Transferase</keyword>
<evidence type="ECO:0000256" key="9">
    <source>
        <dbReference type="ARBA" id="ARBA00023316"/>
    </source>
</evidence>
<dbReference type="AlphaFoldDB" id="A0A0G4B4B0"/>
<keyword evidence="8 12" id="KW-0131">Cell cycle</keyword>
<evidence type="ECO:0000259" key="13">
    <source>
        <dbReference type="Pfam" id="PF00275"/>
    </source>
</evidence>
<dbReference type="UniPathway" id="UPA00219"/>
<gene>
    <name evidence="12" type="primary">murA</name>
    <name evidence="14" type="ORF">UT28_C0001G0997</name>
</gene>
<comment type="function">
    <text evidence="12">Cell wall formation. Adds enolpyruvyl to UDP-N-acetylglucosamine.</text>
</comment>
<evidence type="ECO:0000256" key="1">
    <source>
        <dbReference type="ARBA" id="ARBA00004496"/>
    </source>
</evidence>
<dbReference type="Pfam" id="PF00275">
    <property type="entry name" value="EPSP_synthase"/>
    <property type="match status" value="1"/>
</dbReference>
<dbReference type="EMBL" id="CP011213">
    <property type="protein sequence ID" value="AKM82771.1"/>
    <property type="molecule type" value="Genomic_DNA"/>
</dbReference>
<dbReference type="InterPro" id="IPR036968">
    <property type="entry name" value="Enolpyruvate_Tfrase_sf"/>
</dbReference>
<evidence type="ECO:0000256" key="7">
    <source>
        <dbReference type="ARBA" id="ARBA00022984"/>
    </source>
</evidence>
<dbReference type="KEGG" id="bbgw:UT28_C0001G0997"/>
<dbReference type="PANTHER" id="PTHR43783:SF1">
    <property type="entry name" value="UDP-N-ACETYLGLUCOSAMINE 1-CARBOXYVINYLTRANSFERASE"/>
    <property type="match status" value="1"/>
</dbReference>
<keyword evidence="3 12" id="KW-0963">Cytoplasm</keyword>
<keyword evidence="9 12" id="KW-0961">Cell wall biogenesis/degradation</keyword>
<proteinExistence type="inferred from homology"/>
<comment type="caution">
    <text evidence="12">Lacks conserved residue(s) required for the propagation of feature annotation.</text>
</comment>
<comment type="similarity">
    <text evidence="10 12">Belongs to the EPSP synthase family. MurA subfamily.</text>
</comment>
<feature type="binding site" evidence="12">
    <location>
        <position position="305"/>
    </location>
    <ligand>
        <name>UDP-N-acetyl-alpha-D-glucosamine</name>
        <dbReference type="ChEBI" id="CHEBI:57705"/>
    </ligand>
</feature>
<feature type="active site" description="Proton donor" evidence="12">
    <location>
        <position position="116"/>
    </location>
</feature>
<comment type="catalytic activity">
    <reaction evidence="11 12">
        <text>phosphoenolpyruvate + UDP-N-acetyl-alpha-D-glucosamine = UDP-N-acetyl-3-O-(1-carboxyvinyl)-alpha-D-glucosamine + phosphate</text>
        <dbReference type="Rhea" id="RHEA:18681"/>
        <dbReference type="ChEBI" id="CHEBI:43474"/>
        <dbReference type="ChEBI" id="CHEBI:57705"/>
        <dbReference type="ChEBI" id="CHEBI:58702"/>
        <dbReference type="ChEBI" id="CHEBI:68483"/>
        <dbReference type="EC" id="2.5.1.7"/>
    </reaction>
</comment>
<evidence type="ECO:0000313" key="15">
    <source>
        <dbReference type="Proteomes" id="UP000035648"/>
    </source>
</evidence>
<name>A0A0G4B4B0_9BACT</name>
<keyword evidence="7 12" id="KW-0573">Peptidoglycan synthesis</keyword>
<dbReference type="STRING" id="1618337.UT28_C0001G0997"/>
<organism evidence="14 15">
    <name type="scientific">Berkelbacteria bacterium GW2011_GWE1_39_12</name>
    <dbReference type="NCBI Taxonomy" id="1618337"/>
    <lineage>
        <taxon>Bacteria</taxon>
        <taxon>Candidatus Berkelbacteria</taxon>
    </lineage>
</organism>
<dbReference type="NCBIfam" id="NF006873">
    <property type="entry name" value="PRK09369.1"/>
    <property type="match status" value="1"/>
</dbReference>
<dbReference type="PATRIC" id="fig|1618337.4.peg.985"/>
<dbReference type="GO" id="GO:0009252">
    <property type="term" value="P:peptidoglycan biosynthetic process"/>
    <property type="evidence" value="ECO:0007669"/>
    <property type="project" value="UniProtKB-UniRule"/>
</dbReference>
<keyword evidence="6 12" id="KW-0133">Cell shape</keyword>